<dbReference type="AlphaFoldDB" id="A0A382JV47"/>
<feature type="non-terminal residue" evidence="2">
    <location>
        <position position="1"/>
    </location>
</feature>
<feature type="domain" description="Cobalamin-independent methionine synthase MetE C-terminal/archaeal" evidence="1">
    <location>
        <begin position="35"/>
        <end position="111"/>
    </location>
</feature>
<dbReference type="InterPro" id="IPR038071">
    <property type="entry name" value="UROD/MetE-like_sf"/>
</dbReference>
<reference evidence="2" key="1">
    <citation type="submission" date="2018-05" db="EMBL/GenBank/DDBJ databases">
        <authorList>
            <person name="Lanie J.A."/>
            <person name="Ng W.-L."/>
            <person name="Kazmierczak K.M."/>
            <person name="Andrzejewski T.M."/>
            <person name="Davidsen T.M."/>
            <person name="Wayne K.J."/>
            <person name="Tettelin H."/>
            <person name="Glass J.I."/>
            <person name="Rusch D."/>
            <person name="Podicherti R."/>
            <person name="Tsui H.-C.T."/>
            <person name="Winkler M.E."/>
        </authorList>
    </citation>
    <scope>NUCLEOTIDE SEQUENCE</scope>
</reference>
<dbReference type="PANTHER" id="PTHR43844">
    <property type="entry name" value="METHIONINE SYNTHASE"/>
    <property type="match status" value="1"/>
</dbReference>
<evidence type="ECO:0000313" key="2">
    <source>
        <dbReference type="EMBL" id="SVC16000.1"/>
    </source>
</evidence>
<dbReference type="GO" id="GO:0008270">
    <property type="term" value="F:zinc ion binding"/>
    <property type="evidence" value="ECO:0007669"/>
    <property type="project" value="InterPro"/>
</dbReference>
<dbReference type="PANTHER" id="PTHR43844:SF1">
    <property type="entry name" value="METHIONINE SYNTHASE"/>
    <property type="match status" value="1"/>
</dbReference>
<dbReference type="GO" id="GO:0009086">
    <property type="term" value="P:methionine biosynthetic process"/>
    <property type="evidence" value="ECO:0007669"/>
    <property type="project" value="InterPro"/>
</dbReference>
<name>A0A382JV47_9ZZZZ</name>
<organism evidence="2">
    <name type="scientific">marine metagenome</name>
    <dbReference type="NCBI Taxonomy" id="408172"/>
    <lineage>
        <taxon>unclassified sequences</taxon>
        <taxon>metagenomes</taxon>
        <taxon>ecological metagenomes</taxon>
    </lineage>
</organism>
<dbReference type="InterPro" id="IPR002629">
    <property type="entry name" value="Met_Synth_C/arc"/>
</dbReference>
<evidence type="ECO:0000259" key="1">
    <source>
        <dbReference type="Pfam" id="PF01717"/>
    </source>
</evidence>
<dbReference type="EMBL" id="UINC01076644">
    <property type="protein sequence ID" value="SVC16000.1"/>
    <property type="molecule type" value="Genomic_DNA"/>
</dbReference>
<proteinExistence type="predicted"/>
<dbReference type="SUPFAM" id="SSF51726">
    <property type="entry name" value="UROD/MetE-like"/>
    <property type="match status" value="1"/>
</dbReference>
<sequence>QGGYEPVAERIFNTVNVKALFMEYDSDRAGGFEPLRFVPDDKFVVLGLVTTKTAELESKDTLKRRIEEAARYVDLDRLCLSPQCGFSSTHHGNKITLDDQKAKLNLVVEVASEVWD</sequence>
<accession>A0A382JV47</accession>
<dbReference type="Gene3D" id="3.20.20.210">
    <property type="match status" value="1"/>
</dbReference>
<dbReference type="GO" id="GO:0003871">
    <property type="term" value="F:5-methyltetrahydropteroyltriglutamate-homocysteine S-methyltransferase activity"/>
    <property type="evidence" value="ECO:0007669"/>
    <property type="project" value="InterPro"/>
</dbReference>
<protein>
    <recommendedName>
        <fullName evidence="1">Cobalamin-independent methionine synthase MetE C-terminal/archaeal domain-containing protein</fullName>
    </recommendedName>
</protein>
<gene>
    <name evidence="2" type="ORF">METZ01_LOCUS268854</name>
</gene>
<dbReference type="Pfam" id="PF01717">
    <property type="entry name" value="Meth_synt_2"/>
    <property type="match status" value="1"/>
</dbReference>